<dbReference type="PANTHER" id="PTHR43629:SF2">
    <property type="entry name" value="RHODANESE-LIKE_PPIC DOMAIN-CONTAINING PROTEIN 12, CHLOROPLASTIC"/>
    <property type="match status" value="1"/>
</dbReference>
<feature type="signal peptide" evidence="2">
    <location>
        <begin position="1"/>
        <end position="22"/>
    </location>
</feature>
<feature type="domain" description="PpiC" evidence="3">
    <location>
        <begin position="79"/>
        <end position="171"/>
    </location>
</feature>
<feature type="chain" id="PRO_5041772624" description="Peptidyl-prolyl cis-trans isomerase" evidence="2">
    <location>
        <begin position="23"/>
        <end position="179"/>
    </location>
</feature>
<accession>A0AAD2FV08</accession>
<dbReference type="InterPro" id="IPR000297">
    <property type="entry name" value="PPIase_PpiC"/>
</dbReference>
<gene>
    <name evidence="4" type="ORF">CYCCA115_LOCUS14520</name>
</gene>
<dbReference type="EMBL" id="CAKOGP040001847">
    <property type="protein sequence ID" value="CAJ1953922.1"/>
    <property type="molecule type" value="Genomic_DNA"/>
</dbReference>
<evidence type="ECO:0000313" key="4">
    <source>
        <dbReference type="EMBL" id="CAJ1953922.1"/>
    </source>
</evidence>
<comment type="caution">
    <text evidence="4">The sequence shown here is derived from an EMBL/GenBank/DDBJ whole genome shotgun (WGS) entry which is preliminary data.</text>
</comment>
<dbReference type="InterPro" id="IPR046357">
    <property type="entry name" value="PPIase_dom_sf"/>
</dbReference>
<protein>
    <recommendedName>
        <fullName evidence="2">Peptidyl-prolyl cis-trans isomerase</fullName>
        <ecNumber evidence="2">5.2.1.8</ecNumber>
    </recommendedName>
</protein>
<keyword evidence="1 2" id="KW-0413">Isomerase</keyword>
<keyword evidence="1 2" id="KW-0697">Rotamase</keyword>
<reference evidence="4" key="1">
    <citation type="submission" date="2023-08" db="EMBL/GenBank/DDBJ databases">
        <authorList>
            <person name="Audoor S."/>
            <person name="Bilcke G."/>
        </authorList>
    </citation>
    <scope>NUCLEOTIDE SEQUENCE</scope>
</reference>
<evidence type="ECO:0000256" key="2">
    <source>
        <dbReference type="RuleBase" id="RU363014"/>
    </source>
</evidence>
<keyword evidence="5" id="KW-1185">Reference proteome</keyword>
<dbReference type="Proteomes" id="UP001295423">
    <property type="component" value="Unassembled WGS sequence"/>
</dbReference>
<dbReference type="SUPFAM" id="SSF54534">
    <property type="entry name" value="FKBP-like"/>
    <property type="match status" value="1"/>
</dbReference>
<dbReference type="AlphaFoldDB" id="A0AAD2FV08"/>
<name>A0AAD2FV08_9STRA</name>
<comment type="catalytic activity">
    <reaction evidence="2">
        <text>[protein]-peptidylproline (omega=180) = [protein]-peptidylproline (omega=0)</text>
        <dbReference type="Rhea" id="RHEA:16237"/>
        <dbReference type="Rhea" id="RHEA-COMP:10747"/>
        <dbReference type="Rhea" id="RHEA-COMP:10748"/>
        <dbReference type="ChEBI" id="CHEBI:83833"/>
        <dbReference type="ChEBI" id="CHEBI:83834"/>
        <dbReference type="EC" id="5.2.1.8"/>
    </reaction>
</comment>
<organism evidence="4 5">
    <name type="scientific">Cylindrotheca closterium</name>
    <dbReference type="NCBI Taxonomy" id="2856"/>
    <lineage>
        <taxon>Eukaryota</taxon>
        <taxon>Sar</taxon>
        <taxon>Stramenopiles</taxon>
        <taxon>Ochrophyta</taxon>
        <taxon>Bacillariophyta</taxon>
        <taxon>Bacillariophyceae</taxon>
        <taxon>Bacillariophycidae</taxon>
        <taxon>Bacillariales</taxon>
        <taxon>Bacillariaceae</taxon>
        <taxon>Cylindrotheca</taxon>
    </lineage>
</organism>
<keyword evidence="2" id="KW-0732">Signal</keyword>
<evidence type="ECO:0000259" key="3">
    <source>
        <dbReference type="PROSITE" id="PS50198"/>
    </source>
</evidence>
<evidence type="ECO:0000313" key="5">
    <source>
        <dbReference type="Proteomes" id="UP001295423"/>
    </source>
</evidence>
<dbReference type="PANTHER" id="PTHR43629">
    <property type="entry name" value="PEPTIDYL-PROLYL CIS-TRANS ISOMERASE"/>
    <property type="match status" value="1"/>
</dbReference>
<dbReference type="GO" id="GO:0003755">
    <property type="term" value="F:peptidyl-prolyl cis-trans isomerase activity"/>
    <property type="evidence" value="ECO:0007669"/>
    <property type="project" value="UniProtKB-UniRule"/>
</dbReference>
<dbReference type="PROSITE" id="PS50198">
    <property type="entry name" value="PPIC_PPIASE_2"/>
    <property type="match status" value="1"/>
</dbReference>
<dbReference type="InterPro" id="IPR052204">
    <property type="entry name" value="PpiC/parvulin_rotamase"/>
</dbReference>
<sequence length="179" mass="19430">MFKRISLAFLLLLLLQLTFVEAFQNARAAHLLSTTTRRQEQDTNNSVIISSSTTSLSMGLFDAFSKAFENNEYGPPPEAIKASARHILVPTKAEANVVIKMISTGEATFADCAKDFSTCASASQGGSLGSFSPGKMVPEFDKVIFDPETKIGELQGPILTDFGFHIIIVDKRTGGGDWY</sequence>
<dbReference type="EC" id="5.2.1.8" evidence="2"/>
<evidence type="ECO:0000256" key="1">
    <source>
        <dbReference type="PROSITE-ProRule" id="PRU00278"/>
    </source>
</evidence>
<proteinExistence type="predicted"/>
<dbReference type="Pfam" id="PF00639">
    <property type="entry name" value="Rotamase"/>
    <property type="match status" value="1"/>
</dbReference>
<dbReference type="Gene3D" id="3.10.50.40">
    <property type="match status" value="1"/>
</dbReference>